<name>A0A2P2KKR3_RHIMU</name>
<organism evidence="1">
    <name type="scientific">Rhizophora mucronata</name>
    <name type="common">Asiatic mangrove</name>
    <dbReference type="NCBI Taxonomy" id="61149"/>
    <lineage>
        <taxon>Eukaryota</taxon>
        <taxon>Viridiplantae</taxon>
        <taxon>Streptophyta</taxon>
        <taxon>Embryophyta</taxon>
        <taxon>Tracheophyta</taxon>
        <taxon>Spermatophyta</taxon>
        <taxon>Magnoliopsida</taxon>
        <taxon>eudicotyledons</taxon>
        <taxon>Gunneridae</taxon>
        <taxon>Pentapetalae</taxon>
        <taxon>rosids</taxon>
        <taxon>fabids</taxon>
        <taxon>Malpighiales</taxon>
        <taxon>Rhizophoraceae</taxon>
        <taxon>Rhizophora</taxon>
    </lineage>
</organism>
<proteinExistence type="predicted"/>
<accession>A0A2P2KKR3</accession>
<evidence type="ECO:0000313" key="1">
    <source>
        <dbReference type="EMBL" id="MBX06297.1"/>
    </source>
</evidence>
<dbReference type="AlphaFoldDB" id="A0A2P2KKR3"/>
<reference evidence="1" key="1">
    <citation type="submission" date="2018-02" db="EMBL/GenBank/DDBJ databases">
        <title>Rhizophora mucronata_Transcriptome.</title>
        <authorList>
            <person name="Meera S.P."/>
            <person name="Sreeshan A."/>
            <person name="Augustine A."/>
        </authorList>
    </citation>
    <scope>NUCLEOTIDE SEQUENCE</scope>
    <source>
        <tissue evidence="1">Leaf</tissue>
    </source>
</reference>
<protein>
    <submittedName>
        <fullName evidence="1">Protein XRI1</fullName>
    </submittedName>
</protein>
<sequence length="78" mass="8612">MLEVQHLQSSPPHQLNFEMQMASLHGKGGNLILDCQTVTSGAALTEKSSPFFCLVSCSCYLKSTLSNRMHQLANCAYY</sequence>
<dbReference type="EMBL" id="GGEC01025813">
    <property type="protein sequence ID" value="MBX06297.1"/>
    <property type="molecule type" value="Transcribed_RNA"/>
</dbReference>